<feature type="transmembrane region" description="Helical" evidence="1">
    <location>
        <begin position="207"/>
        <end position="224"/>
    </location>
</feature>
<dbReference type="EMBL" id="CP126969">
    <property type="protein sequence ID" value="WIM68581.1"/>
    <property type="molecule type" value="Genomic_DNA"/>
</dbReference>
<organism evidence="2 3">
    <name type="scientific">Corynebacterium breve</name>
    <dbReference type="NCBI Taxonomy" id="3049799"/>
    <lineage>
        <taxon>Bacteria</taxon>
        <taxon>Bacillati</taxon>
        <taxon>Actinomycetota</taxon>
        <taxon>Actinomycetes</taxon>
        <taxon>Mycobacteriales</taxon>
        <taxon>Corynebacteriaceae</taxon>
        <taxon>Corynebacterium</taxon>
    </lineage>
</organism>
<evidence type="ECO:0008006" key="4">
    <source>
        <dbReference type="Google" id="ProtNLM"/>
    </source>
</evidence>
<keyword evidence="3" id="KW-1185">Reference proteome</keyword>
<reference evidence="2 3" key="1">
    <citation type="submission" date="2023-05" db="EMBL/GenBank/DDBJ databases">
        <title>Corynebacterium suedekumii sp. nov. and Corynebacterium breve sp. nov. isolated from raw cow's milk.</title>
        <authorList>
            <person name="Baer M.K."/>
            <person name="Mehl L."/>
            <person name="Hellmuth R."/>
            <person name="Marke G."/>
            <person name="Lipski A."/>
        </authorList>
    </citation>
    <scope>NUCLEOTIDE SEQUENCE [LARGE SCALE GENOMIC DNA]</scope>
    <source>
        <strain evidence="2 3">R4</strain>
    </source>
</reference>
<sequence length="301" mass="31990">MTGVRTKAEKKQEDAVLTDAMGSDPAAIEANAGTVGRALIGAVDKAVHIQGSTIRKYVDRLRRKNPDATPEQIQKIMDRHFLTTVSGTGAGVGAAAAIPGIGFFTGAAAVAGESVVFLDFAAVYTVASAYLRGVDIQDPDRRSALVLTILLGAKGSAIVDSLLGESVKDLSLTKSLTRFSGPSLKDLNNRLLNTAVRRATRKFTRAWIGKLLPLGLGAIAGTLVNRKLARQVIRNASDSLGPTPARFLTEISPVTKMEDIDQEEVRELERLASTQSDNDKDGALKKAAARVGSILKRDKKS</sequence>
<accession>A0ABY8VFZ6</accession>
<keyword evidence="1" id="KW-0812">Transmembrane</keyword>
<feature type="transmembrane region" description="Helical" evidence="1">
    <location>
        <begin position="110"/>
        <end position="131"/>
    </location>
</feature>
<dbReference type="RefSeq" id="WP_284826205.1">
    <property type="nucleotide sequence ID" value="NZ_CP126969.1"/>
</dbReference>
<dbReference type="Proteomes" id="UP001225598">
    <property type="component" value="Chromosome"/>
</dbReference>
<name>A0ABY8VFZ6_9CORY</name>
<evidence type="ECO:0000313" key="3">
    <source>
        <dbReference type="Proteomes" id="UP001225598"/>
    </source>
</evidence>
<gene>
    <name evidence="2" type="ORF">QP027_04095</name>
</gene>
<protein>
    <recommendedName>
        <fullName evidence="4">EcsC family protein</fullName>
    </recommendedName>
</protein>
<keyword evidence="1" id="KW-0472">Membrane</keyword>
<evidence type="ECO:0000256" key="1">
    <source>
        <dbReference type="SAM" id="Phobius"/>
    </source>
</evidence>
<feature type="transmembrane region" description="Helical" evidence="1">
    <location>
        <begin position="81"/>
        <end position="104"/>
    </location>
</feature>
<proteinExistence type="predicted"/>
<evidence type="ECO:0000313" key="2">
    <source>
        <dbReference type="EMBL" id="WIM68581.1"/>
    </source>
</evidence>
<keyword evidence="1" id="KW-1133">Transmembrane helix</keyword>